<sequence length="118" mass="12831">MDEDDHHGPHMVELAVVCSGAVLGQQPPPPWLLAWSLGKTLPSSNNGPSVDNTSCNLRVPEKLCFIYTTDAICELSKLTSMMPMKLRVINTDYRGPVGLMLFNHSEADFAVKPGGHIA</sequence>
<proteinExistence type="predicted"/>
<dbReference type="SUPFAM" id="SSF51283">
    <property type="entry name" value="dUTPase-like"/>
    <property type="match status" value="1"/>
</dbReference>
<dbReference type="Pfam" id="PF00692">
    <property type="entry name" value="dUTPase"/>
    <property type="match status" value="1"/>
</dbReference>
<organism evidence="2">
    <name type="scientific">Aegilops tauschii</name>
    <name type="common">Tausch's goatgrass</name>
    <name type="synonym">Aegilops squarrosa</name>
    <dbReference type="NCBI Taxonomy" id="37682"/>
    <lineage>
        <taxon>Eukaryota</taxon>
        <taxon>Viridiplantae</taxon>
        <taxon>Streptophyta</taxon>
        <taxon>Embryophyta</taxon>
        <taxon>Tracheophyta</taxon>
        <taxon>Spermatophyta</taxon>
        <taxon>Magnoliopsida</taxon>
        <taxon>Liliopsida</taxon>
        <taxon>Poales</taxon>
        <taxon>Poaceae</taxon>
        <taxon>BOP clade</taxon>
        <taxon>Pooideae</taxon>
        <taxon>Triticodae</taxon>
        <taxon>Triticeae</taxon>
        <taxon>Triticinae</taxon>
        <taxon>Aegilops</taxon>
    </lineage>
</organism>
<dbReference type="InterPro" id="IPR029054">
    <property type="entry name" value="dUTPase-like"/>
</dbReference>
<dbReference type="AlphaFoldDB" id="R7W761"/>
<evidence type="ECO:0000313" key="2">
    <source>
        <dbReference type="EnsemblPlants" id="EMT17286"/>
    </source>
</evidence>
<dbReference type="InterPro" id="IPR036157">
    <property type="entry name" value="dUTPase-like_sf"/>
</dbReference>
<accession>R7W761</accession>
<protein>
    <submittedName>
        <fullName evidence="2">Deoxyuridine 5'-triphosphate nucleotidohydrolase</fullName>
    </submittedName>
</protein>
<feature type="domain" description="dUTPase-like" evidence="1">
    <location>
        <begin position="87"/>
        <end position="118"/>
    </location>
</feature>
<evidence type="ECO:0000259" key="1">
    <source>
        <dbReference type="Pfam" id="PF00692"/>
    </source>
</evidence>
<dbReference type="Gene3D" id="2.70.40.10">
    <property type="match status" value="1"/>
</dbReference>
<reference evidence="2" key="1">
    <citation type="submission" date="2015-06" db="UniProtKB">
        <authorList>
            <consortium name="EnsemblPlants"/>
        </authorList>
    </citation>
    <scope>IDENTIFICATION</scope>
</reference>
<dbReference type="EnsemblPlants" id="EMT17286">
    <property type="protein sequence ID" value="EMT17286"/>
    <property type="gene ID" value="F775_24656"/>
</dbReference>
<name>R7W761_AEGTA</name>